<comment type="caution">
    <text evidence="3">The sequence shown here is derived from an EMBL/GenBank/DDBJ whole genome shotgun (WGS) entry which is preliminary data.</text>
</comment>
<accession>A0A2A9PH34</accession>
<feature type="region of interest" description="Disordered" evidence="1">
    <location>
        <begin position="246"/>
        <end position="308"/>
    </location>
</feature>
<feature type="chain" id="PRO_5012360423" description="Enterotoxin" evidence="2">
    <location>
        <begin position="26"/>
        <end position="714"/>
    </location>
</feature>
<feature type="compositionally biased region" description="Acidic residues" evidence="1">
    <location>
        <begin position="288"/>
        <end position="299"/>
    </location>
</feature>
<evidence type="ECO:0008006" key="5">
    <source>
        <dbReference type="Google" id="ProtNLM"/>
    </source>
</evidence>
<evidence type="ECO:0000313" key="4">
    <source>
        <dbReference type="Proteomes" id="UP000037136"/>
    </source>
</evidence>
<gene>
    <name evidence="3" type="ORF">XA68_11326</name>
</gene>
<name>A0A2A9PH34_OPHUN</name>
<dbReference type="OrthoDB" id="4927807at2759"/>
<keyword evidence="2" id="KW-0732">Signal</keyword>
<reference evidence="3 4" key="1">
    <citation type="journal article" date="2015" name="BMC Genomics">
        <title>Gene expression during zombie ant biting behavior reflects the complexity underlying fungal parasitic behavioral manipulation.</title>
        <authorList>
            <person name="de Bekker C."/>
            <person name="Ohm R.A."/>
            <person name="Loreto R.G."/>
            <person name="Sebastian A."/>
            <person name="Albert I."/>
            <person name="Merrow M."/>
            <person name="Brachmann A."/>
            <person name="Hughes D.P."/>
        </authorList>
    </citation>
    <scope>NUCLEOTIDE SEQUENCE [LARGE SCALE GENOMIC DNA]</scope>
    <source>
        <strain evidence="3 4">SC16a</strain>
    </source>
</reference>
<organism evidence="3 4">
    <name type="scientific">Ophiocordyceps unilateralis</name>
    <name type="common">Zombie-ant fungus</name>
    <name type="synonym">Torrubia unilateralis</name>
    <dbReference type="NCBI Taxonomy" id="268505"/>
    <lineage>
        <taxon>Eukaryota</taxon>
        <taxon>Fungi</taxon>
        <taxon>Dikarya</taxon>
        <taxon>Ascomycota</taxon>
        <taxon>Pezizomycotina</taxon>
        <taxon>Sordariomycetes</taxon>
        <taxon>Hypocreomycetidae</taxon>
        <taxon>Hypocreales</taxon>
        <taxon>Ophiocordycipitaceae</taxon>
        <taxon>Ophiocordyceps</taxon>
    </lineage>
</organism>
<evidence type="ECO:0000256" key="2">
    <source>
        <dbReference type="SAM" id="SignalP"/>
    </source>
</evidence>
<feature type="signal peptide" evidence="2">
    <location>
        <begin position="1"/>
        <end position="25"/>
    </location>
</feature>
<dbReference type="EMBL" id="LAZP02000144">
    <property type="protein sequence ID" value="PFH60197.1"/>
    <property type="molecule type" value="Genomic_DNA"/>
</dbReference>
<reference evidence="3 4" key="2">
    <citation type="journal article" date="2017" name="Sci. Rep.">
        <title>Ant-infecting Ophiocordyceps genomes reveal a high diversity of potential behavioral manipulation genes and a possible major role for enterotoxins.</title>
        <authorList>
            <person name="de Bekker C."/>
            <person name="Ohm R.A."/>
            <person name="Evans H.C."/>
            <person name="Brachmann A."/>
            <person name="Hughes D.P."/>
        </authorList>
    </citation>
    <scope>NUCLEOTIDE SEQUENCE [LARGE SCALE GENOMIC DNA]</scope>
    <source>
        <strain evidence="3 4">SC16a</strain>
    </source>
</reference>
<evidence type="ECO:0000313" key="3">
    <source>
        <dbReference type="EMBL" id="PFH60197.1"/>
    </source>
</evidence>
<sequence>MPSRCSIKAFAICICLFALSGFSQASVIETDRRKLEARWAQDDATQGPVSDHVPETFFIVTIRDPLQVQMDGLPAVVHHLSLPPMEFEAYQLGERGSRTNIIGHQGLVSAVSCFLQRWVGVRPRTSQFFVYEVQRQDAIRTPCPTMGKAKQLMRDGYYVTQPWLTGGDRRLIRWAQLPASTRQSAWSVVQGMLTVLPWREVNPVVIPQRQVPMANPGPYRPQCLHGPHGTTVGTLTQEDVDEVLGGLPEDDETWEPSVGLTDEDVNNFFGTQHLSQGSSDDSQKEDEKVEEEEDEDPDCDAAQAQAAQQQLIRMSNAADTDLNLLFDDAESVLRRLLREDQMDSNACSSTMSQFRSHMRRSMLPNGRPETGNCCQLLALIKEQLTSHACSEFSQLRFRLKLASNTLAGGTYDDIMLRIGNENMVLAEHPSKYFNEERVVNLQAAFGSSKVPVRDVKSFAVYSVPDQRGIADEWIVDSITLTGRCAGSQREALIRIRVNEGFSRWGDYGDRSQYKGRIDIDDWRWVSPDAQTQSVAVQPPGQPNACTHLKALEVRLRIGSGLWGGTYDKIYMDIGPGLLPGNGRLLLTSGPSPGYNEPTKVDLKQTFGSEMVPVGDILPKWQLFRLYSALAKDEWRDSKPDEWILAGLTLRGTCAQSSRTVVADKYATIDEKCKRSIGEDWSEVYRAHGLSLQDWHWERKQGGKKRDMGHDVGES</sequence>
<dbReference type="Proteomes" id="UP000037136">
    <property type="component" value="Unassembled WGS sequence"/>
</dbReference>
<keyword evidence="4" id="KW-1185">Reference proteome</keyword>
<dbReference type="STRING" id="268505.A0A2A9PH34"/>
<proteinExistence type="predicted"/>
<dbReference type="AlphaFoldDB" id="A0A2A9PH34"/>
<protein>
    <recommendedName>
        <fullName evidence="5">Enterotoxin</fullName>
    </recommendedName>
</protein>
<evidence type="ECO:0000256" key="1">
    <source>
        <dbReference type="SAM" id="MobiDB-lite"/>
    </source>
</evidence>